<comment type="catalytic activity">
    <reaction evidence="8">
        <text>ATP + H2O + cellular proteinSide 1 = ADP + phosphate + cellular proteinSide 2.</text>
        <dbReference type="EC" id="7.4.2.8"/>
    </reaction>
</comment>
<dbReference type="Pfam" id="PF00006">
    <property type="entry name" value="ATP-synt_ab"/>
    <property type="match status" value="1"/>
</dbReference>
<dbReference type="GO" id="GO:0008564">
    <property type="term" value="F:protein-exporting ATPase activity"/>
    <property type="evidence" value="ECO:0007669"/>
    <property type="project" value="UniProtKB-EC"/>
</dbReference>
<dbReference type="Gene3D" id="3.40.50.12240">
    <property type="match status" value="1"/>
</dbReference>
<dbReference type="EMBL" id="JACHIP010000003">
    <property type="protein sequence ID" value="MBB5057621.1"/>
    <property type="molecule type" value="Genomic_DNA"/>
</dbReference>
<dbReference type="InterPro" id="IPR000194">
    <property type="entry name" value="ATPase_F1/V1/A1_a/bsu_nucl-bd"/>
</dbReference>
<dbReference type="PROSITE" id="PS00152">
    <property type="entry name" value="ATPASE_ALPHA_BETA"/>
    <property type="match status" value="1"/>
</dbReference>
<dbReference type="GO" id="GO:0030254">
    <property type="term" value="P:protein secretion by the type III secretion system"/>
    <property type="evidence" value="ECO:0007669"/>
    <property type="project" value="InterPro"/>
</dbReference>
<organism evidence="10 11">
    <name type="scientific">Granulicella aggregans</name>
    <dbReference type="NCBI Taxonomy" id="474949"/>
    <lineage>
        <taxon>Bacteria</taxon>
        <taxon>Pseudomonadati</taxon>
        <taxon>Acidobacteriota</taxon>
        <taxon>Terriglobia</taxon>
        <taxon>Terriglobales</taxon>
        <taxon>Acidobacteriaceae</taxon>
        <taxon>Granulicella</taxon>
    </lineage>
</organism>
<dbReference type="FunFam" id="3.40.50.12240:FF:000002">
    <property type="entry name" value="Flagellum-specific ATP synthase FliI"/>
    <property type="match status" value="1"/>
</dbReference>
<dbReference type="InterPro" id="IPR003593">
    <property type="entry name" value="AAA+_ATPase"/>
</dbReference>
<dbReference type="GO" id="GO:0005524">
    <property type="term" value="F:ATP binding"/>
    <property type="evidence" value="ECO:0007669"/>
    <property type="project" value="UniProtKB-KW"/>
</dbReference>
<evidence type="ECO:0000313" key="11">
    <source>
        <dbReference type="Proteomes" id="UP000540989"/>
    </source>
</evidence>
<dbReference type="InterPro" id="IPR005714">
    <property type="entry name" value="ATPase_T3SS_FliI/YscN"/>
</dbReference>
<feature type="domain" description="AAA+ ATPase" evidence="9">
    <location>
        <begin position="175"/>
        <end position="356"/>
    </location>
</feature>
<dbReference type="GO" id="GO:0046933">
    <property type="term" value="F:proton-transporting ATP synthase activity, rotational mechanism"/>
    <property type="evidence" value="ECO:0007669"/>
    <property type="project" value="TreeGrafter"/>
</dbReference>
<evidence type="ECO:0000256" key="6">
    <source>
        <dbReference type="ARBA" id="ARBA00022927"/>
    </source>
</evidence>
<evidence type="ECO:0000256" key="4">
    <source>
        <dbReference type="ARBA" id="ARBA00022741"/>
    </source>
</evidence>
<evidence type="ECO:0000256" key="2">
    <source>
        <dbReference type="ARBA" id="ARBA00022448"/>
    </source>
</evidence>
<dbReference type="GO" id="GO:0016887">
    <property type="term" value="F:ATP hydrolysis activity"/>
    <property type="evidence" value="ECO:0007669"/>
    <property type="project" value="InterPro"/>
</dbReference>
<evidence type="ECO:0000256" key="5">
    <source>
        <dbReference type="ARBA" id="ARBA00022840"/>
    </source>
</evidence>
<dbReference type="GO" id="GO:0030257">
    <property type="term" value="C:type III protein secretion system complex"/>
    <property type="evidence" value="ECO:0007669"/>
    <property type="project" value="InterPro"/>
</dbReference>
<keyword evidence="5" id="KW-0067">ATP-binding</keyword>
<dbReference type="SUPFAM" id="SSF52540">
    <property type="entry name" value="P-loop containing nucleoside triphosphate hydrolases"/>
    <property type="match status" value="1"/>
</dbReference>
<dbReference type="PRINTS" id="PR00364">
    <property type="entry name" value="DISEASERSIST"/>
</dbReference>
<dbReference type="Pfam" id="PF02874">
    <property type="entry name" value="ATP-synt_ab_N"/>
    <property type="match status" value="1"/>
</dbReference>
<evidence type="ECO:0000256" key="1">
    <source>
        <dbReference type="ARBA" id="ARBA00004496"/>
    </source>
</evidence>
<keyword evidence="2" id="KW-0813">Transport</keyword>
<dbReference type="SMART" id="SM00382">
    <property type="entry name" value="AAA"/>
    <property type="match status" value="1"/>
</dbReference>
<evidence type="ECO:0000256" key="3">
    <source>
        <dbReference type="ARBA" id="ARBA00022490"/>
    </source>
</evidence>
<dbReference type="CDD" id="cd01136">
    <property type="entry name" value="ATPase_flagellum-secretory_path_III"/>
    <property type="match status" value="1"/>
</dbReference>
<evidence type="ECO:0000313" key="10">
    <source>
        <dbReference type="EMBL" id="MBB5057621.1"/>
    </source>
</evidence>
<dbReference type="GO" id="GO:0005737">
    <property type="term" value="C:cytoplasm"/>
    <property type="evidence" value="ECO:0007669"/>
    <property type="project" value="UniProtKB-SubCell"/>
</dbReference>
<proteinExistence type="predicted"/>
<protein>
    <submittedName>
        <fullName evidence="10">Flagellum-specific ATP synthase</fullName>
    </submittedName>
</protein>
<dbReference type="NCBIfam" id="TIGR01026">
    <property type="entry name" value="fliI_yscN"/>
    <property type="match status" value="1"/>
</dbReference>
<comment type="subcellular location">
    <subcellularLocation>
        <location evidence="1">Cytoplasm</location>
    </subcellularLocation>
</comment>
<dbReference type="InterPro" id="IPR004100">
    <property type="entry name" value="ATPase_F1/V1/A1_a/bsu_N"/>
</dbReference>
<reference evidence="10 11" key="1">
    <citation type="submission" date="2020-08" db="EMBL/GenBank/DDBJ databases">
        <title>Genomic Encyclopedia of Type Strains, Phase IV (KMG-V): Genome sequencing to study the core and pangenomes of soil and plant-associated prokaryotes.</title>
        <authorList>
            <person name="Whitman W."/>
        </authorList>
    </citation>
    <scope>NUCLEOTIDE SEQUENCE [LARGE SCALE GENOMIC DNA]</scope>
    <source>
        <strain evidence="10 11">M8UP14</strain>
    </source>
</reference>
<evidence type="ECO:0000256" key="7">
    <source>
        <dbReference type="ARBA" id="ARBA00022967"/>
    </source>
</evidence>
<dbReference type="PANTHER" id="PTHR15184:SF9">
    <property type="entry name" value="SPI-1 TYPE 3 SECRETION SYSTEM ATPASE"/>
    <property type="match status" value="1"/>
</dbReference>
<dbReference type="Proteomes" id="UP000540989">
    <property type="component" value="Unassembled WGS sequence"/>
</dbReference>
<keyword evidence="4" id="KW-0547">Nucleotide-binding</keyword>
<comment type="caution">
    <text evidence="10">The sequence shown here is derived from an EMBL/GenBank/DDBJ whole genome shotgun (WGS) entry which is preliminary data.</text>
</comment>
<dbReference type="AlphaFoldDB" id="A0A7W7ZCX3"/>
<keyword evidence="11" id="KW-1185">Reference proteome</keyword>
<gene>
    <name evidence="10" type="ORF">HDF16_002327</name>
</gene>
<sequence length="453" mass="48480">MAEPPAGRGSVIQMRDTGMEPYFRHLAARPAWRWRGRVVEASTGTLESLGPLCSVGESCEVIDGEGKRHGAEVIGFRERHVLVMPLEPTQGIRYGDTVIALGTTPYLAVGDGMQGRILNALGEPIDLSYGGGGSPRMTDLWPLDGSVPRPMDRTPIVTALPTGVRAIDGMLTVGRGQRVGIFGGSGVGKSTLIGMMTRNTEADITVVGLVGERGREVRQFVEEALGPEGLKRSVVMVSTSDESPLLRMRAAMAATAVAEFYAAQGKHVLLVLDSLTRYAMAAREIGLAAGEPPASKGYTPSVFARLARLVERAGNFENGSITAFYTVLMEGDDQHDPVVDAVRSLLDGHIVLSRAQAAEGWFPAIDIVDSLSRLMPSVTTAPHRERAAMIRRLMAAYSRSADLVRIGAYKPGLDTELDRSIAAMPGLRAFLEQGITEPVGFADSVARLLAMEV</sequence>
<dbReference type="CDD" id="cd18117">
    <property type="entry name" value="ATP-synt_flagellum-secretory_path_III_N"/>
    <property type="match status" value="1"/>
</dbReference>
<accession>A0A7W7ZCX3</accession>
<evidence type="ECO:0000256" key="8">
    <source>
        <dbReference type="ARBA" id="ARBA00034006"/>
    </source>
</evidence>
<keyword evidence="6" id="KW-0653">Protein transport</keyword>
<dbReference type="Pfam" id="PF18269">
    <property type="entry name" value="T3SS_ATPase_C"/>
    <property type="match status" value="1"/>
</dbReference>
<dbReference type="InterPro" id="IPR027417">
    <property type="entry name" value="P-loop_NTPase"/>
</dbReference>
<dbReference type="InterPro" id="IPR050053">
    <property type="entry name" value="ATPase_alpha/beta_chains"/>
</dbReference>
<dbReference type="InterPro" id="IPR020003">
    <property type="entry name" value="ATPase_a/bsu_AS"/>
</dbReference>
<dbReference type="InterPro" id="IPR040627">
    <property type="entry name" value="T3SS_ATPase_C"/>
</dbReference>
<keyword evidence="7" id="KW-1278">Translocase</keyword>
<evidence type="ECO:0000259" key="9">
    <source>
        <dbReference type="SMART" id="SM00382"/>
    </source>
</evidence>
<keyword evidence="3" id="KW-0963">Cytoplasm</keyword>
<dbReference type="PANTHER" id="PTHR15184">
    <property type="entry name" value="ATP SYNTHASE"/>
    <property type="match status" value="1"/>
</dbReference>
<dbReference type="RefSeq" id="WP_281383456.1">
    <property type="nucleotide sequence ID" value="NZ_JACHIP010000003.1"/>
</dbReference>
<name>A0A7W7ZCX3_9BACT</name>